<dbReference type="OrthoDB" id="2560571at2"/>
<dbReference type="Proteomes" id="UP000193778">
    <property type="component" value="Unassembled WGS sequence"/>
</dbReference>
<dbReference type="RefSeq" id="WP_085824572.1">
    <property type="nucleotide sequence ID" value="NZ_FWFP01000015.1"/>
</dbReference>
<evidence type="ECO:0000313" key="1">
    <source>
        <dbReference type="EMBL" id="SLN75122.1"/>
    </source>
</evidence>
<dbReference type="GO" id="GO:0005506">
    <property type="term" value="F:iron ion binding"/>
    <property type="evidence" value="ECO:0007669"/>
    <property type="project" value="UniProtKB-ARBA"/>
</dbReference>
<protein>
    <submittedName>
        <fullName evidence="1">Phytanoyl-CoA dioxygenase (PhyH)</fullName>
    </submittedName>
</protein>
<keyword evidence="2" id="KW-1185">Reference proteome</keyword>
<dbReference type="Pfam" id="PF05721">
    <property type="entry name" value="PhyH"/>
    <property type="match status" value="1"/>
</dbReference>
<dbReference type="InterPro" id="IPR008775">
    <property type="entry name" value="Phytyl_CoA_dOase-like"/>
</dbReference>
<organism evidence="1 2">
    <name type="scientific">Ruegeria meonggei</name>
    <dbReference type="NCBI Taxonomy" id="1446476"/>
    <lineage>
        <taxon>Bacteria</taxon>
        <taxon>Pseudomonadati</taxon>
        <taxon>Pseudomonadota</taxon>
        <taxon>Alphaproteobacteria</taxon>
        <taxon>Rhodobacterales</taxon>
        <taxon>Roseobacteraceae</taxon>
        <taxon>Ruegeria</taxon>
    </lineage>
</organism>
<reference evidence="2" key="1">
    <citation type="submission" date="2017-03" db="EMBL/GenBank/DDBJ databases">
        <authorList>
            <person name="Rodrigo-Torres L."/>
            <person name="Arahal R.D."/>
            <person name="Lucena T."/>
        </authorList>
    </citation>
    <scope>NUCLEOTIDE SEQUENCE [LARGE SCALE GENOMIC DNA]</scope>
    <source>
        <strain evidence="2">CECT 8411</strain>
    </source>
</reference>
<keyword evidence="1" id="KW-0560">Oxidoreductase</keyword>
<gene>
    <name evidence="1" type="ORF">RUM8411_04126</name>
</gene>
<keyword evidence="1" id="KW-0223">Dioxygenase</keyword>
<dbReference type="GO" id="GO:0016706">
    <property type="term" value="F:2-oxoglutarate-dependent dioxygenase activity"/>
    <property type="evidence" value="ECO:0007669"/>
    <property type="project" value="UniProtKB-ARBA"/>
</dbReference>
<dbReference type="PANTHER" id="PTHR20883:SF49">
    <property type="entry name" value="PHYTANOYL-COA DIOXYGENASE"/>
    <property type="match status" value="1"/>
</dbReference>
<dbReference type="AlphaFoldDB" id="A0A1X7ACA5"/>
<name>A0A1X7ACA5_9RHOB</name>
<evidence type="ECO:0000313" key="2">
    <source>
        <dbReference type="Proteomes" id="UP000193778"/>
    </source>
</evidence>
<dbReference type="EMBL" id="FWFP01000015">
    <property type="protein sequence ID" value="SLN75122.1"/>
    <property type="molecule type" value="Genomic_DNA"/>
</dbReference>
<sequence>MDQADSVSADEIAAFKRDGAVVLRSKFSSDWLTKLRDGIDTDLADPTDNFTRHTKDPSAPAYFEDFWAWSKIPQFTDFVHNSPCAPLAAGLLGAPSINLVMDNWFLREAGSTSRPPFHQDLSYFDFEGTMCVLWLPLEPVSKDNGIAFVKGSHLWDKLFMRVRFADGHPSFEPTEVAGQTYHPPPDINADPDAYELLQWDMELGDCIFFDMRTLHGGLSSTTPTETVRRFTLRMTAPDGVIRYRGDWAKDERAQFEAEGYCEGDRLDGAFFPRLWPRKDVAGQR</sequence>
<dbReference type="Gene3D" id="2.60.120.620">
    <property type="entry name" value="q2cbj1_9rhob like domain"/>
    <property type="match status" value="1"/>
</dbReference>
<dbReference type="PANTHER" id="PTHR20883">
    <property type="entry name" value="PHYTANOYL-COA DIOXYGENASE DOMAIN CONTAINING 1"/>
    <property type="match status" value="1"/>
</dbReference>
<dbReference type="SUPFAM" id="SSF51197">
    <property type="entry name" value="Clavaminate synthase-like"/>
    <property type="match status" value="1"/>
</dbReference>
<proteinExistence type="predicted"/>
<accession>A0A1X7ACA5</accession>